<accession>A0A382DUP7</accession>
<evidence type="ECO:0000313" key="2">
    <source>
        <dbReference type="EMBL" id="SVB42108.1"/>
    </source>
</evidence>
<feature type="compositionally biased region" description="Low complexity" evidence="1">
    <location>
        <begin position="41"/>
        <end position="52"/>
    </location>
</feature>
<organism evidence="2">
    <name type="scientific">marine metagenome</name>
    <dbReference type="NCBI Taxonomy" id="408172"/>
    <lineage>
        <taxon>unclassified sequences</taxon>
        <taxon>metagenomes</taxon>
        <taxon>ecological metagenomes</taxon>
    </lineage>
</organism>
<reference evidence="2" key="1">
    <citation type="submission" date="2018-05" db="EMBL/GenBank/DDBJ databases">
        <authorList>
            <person name="Lanie J.A."/>
            <person name="Ng W.-L."/>
            <person name="Kazmierczak K.M."/>
            <person name="Andrzejewski T.M."/>
            <person name="Davidsen T.M."/>
            <person name="Wayne K.J."/>
            <person name="Tettelin H."/>
            <person name="Glass J.I."/>
            <person name="Rusch D."/>
            <person name="Podicherti R."/>
            <person name="Tsui H.-C.T."/>
            <person name="Winkler M.E."/>
        </authorList>
    </citation>
    <scope>NUCLEOTIDE SEQUENCE</scope>
</reference>
<protein>
    <submittedName>
        <fullName evidence="2">Uncharacterized protein</fullName>
    </submittedName>
</protein>
<dbReference type="EMBL" id="UINC01041184">
    <property type="protein sequence ID" value="SVB42108.1"/>
    <property type="molecule type" value="Genomic_DNA"/>
</dbReference>
<sequence>MSPGPFPTSRCRYNFPSSATFASFSLGGLTFVDLIFSSPAISNSSSSGGSSAEVLTTFSDSSTLVR</sequence>
<dbReference type="AlphaFoldDB" id="A0A382DUP7"/>
<evidence type="ECO:0000256" key="1">
    <source>
        <dbReference type="SAM" id="MobiDB-lite"/>
    </source>
</evidence>
<gene>
    <name evidence="2" type="ORF">METZ01_LOCUS194962</name>
</gene>
<proteinExistence type="predicted"/>
<feature type="region of interest" description="Disordered" evidence="1">
    <location>
        <begin position="41"/>
        <end position="66"/>
    </location>
</feature>
<name>A0A382DUP7_9ZZZZ</name>
<feature type="compositionally biased region" description="Polar residues" evidence="1">
    <location>
        <begin position="53"/>
        <end position="66"/>
    </location>
</feature>